<comment type="caution">
    <text evidence="1">The sequence shown here is derived from an EMBL/GenBank/DDBJ whole genome shotgun (WGS) entry which is preliminary data.</text>
</comment>
<sequence>MRRTHPLGGRIKCSPHHRGGKIGRNAMDHKRVLEGGPWNFDNALLVPEIPTGFGDFTNMEFRWTTFWIQIHNIPPICMTKQVGIQLGQHIGTVKEIDVGSIRDRDSHDNN</sequence>
<gene>
    <name evidence="1" type="ORF">JRO89_XS14G0159300</name>
</gene>
<organism evidence="1 2">
    <name type="scientific">Xanthoceras sorbifolium</name>
    <dbReference type="NCBI Taxonomy" id="99658"/>
    <lineage>
        <taxon>Eukaryota</taxon>
        <taxon>Viridiplantae</taxon>
        <taxon>Streptophyta</taxon>
        <taxon>Embryophyta</taxon>
        <taxon>Tracheophyta</taxon>
        <taxon>Spermatophyta</taxon>
        <taxon>Magnoliopsida</taxon>
        <taxon>eudicotyledons</taxon>
        <taxon>Gunneridae</taxon>
        <taxon>Pentapetalae</taxon>
        <taxon>rosids</taxon>
        <taxon>malvids</taxon>
        <taxon>Sapindales</taxon>
        <taxon>Sapindaceae</taxon>
        <taxon>Xanthoceroideae</taxon>
        <taxon>Xanthoceras</taxon>
    </lineage>
</organism>
<dbReference type="Proteomes" id="UP000827721">
    <property type="component" value="Unassembled WGS sequence"/>
</dbReference>
<keyword evidence="2" id="KW-1185">Reference proteome</keyword>
<proteinExistence type="predicted"/>
<evidence type="ECO:0000313" key="1">
    <source>
        <dbReference type="EMBL" id="KAH7548541.1"/>
    </source>
</evidence>
<dbReference type="EMBL" id="JAFEMO010000014">
    <property type="protein sequence ID" value="KAH7548541.1"/>
    <property type="molecule type" value="Genomic_DNA"/>
</dbReference>
<reference evidence="1 2" key="1">
    <citation type="submission" date="2021-02" db="EMBL/GenBank/DDBJ databases">
        <title>Plant Genome Project.</title>
        <authorList>
            <person name="Zhang R.-G."/>
        </authorList>
    </citation>
    <scope>NUCLEOTIDE SEQUENCE [LARGE SCALE GENOMIC DNA]</scope>
    <source>
        <tissue evidence="1">Leaves</tissue>
    </source>
</reference>
<protein>
    <recommendedName>
        <fullName evidence="3">DUF4283 domain-containing protein</fullName>
    </recommendedName>
</protein>
<evidence type="ECO:0008006" key="3">
    <source>
        <dbReference type="Google" id="ProtNLM"/>
    </source>
</evidence>
<name>A0ABQ8H5F2_9ROSI</name>
<evidence type="ECO:0000313" key="2">
    <source>
        <dbReference type="Proteomes" id="UP000827721"/>
    </source>
</evidence>
<accession>A0ABQ8H5F2</accession>